<gene>
    <name evidence="1" type="ORF">DdX_16963</name>
</gene>
<keyword evidence="2" id="KW-1185">Reference proteome</keyword>
<dbReference type="Proteomes" id="UP001201812">
    <property type="component" value="Unassembled WGS sequence"/>
</dbReference>
<dbReference type="EMBL" id="JAKKPZ010000159">
    <property type="protein sequence ID" value="KAI1700024.1"/>
    <property type="molecule type" value="Genomic_DNA"/>
</dbReference>
<organism evidence="1 2">
    <name type="scientific">Ditylenchus destructor</name>
    <dbReference type="NCBI Taxonomy" id="166010"/>
    <lineage>
        <taxon>Eukaryota</taxon>
        <taxon>Metazoa</taxon>
        <taxon>Ecdysozoa</taxon>
        <taxon>Nematoda</taxon>
        <taxon>Chromadorea</taxon>
        <taxon>Rhabditida</taxon>
        <taxon>Tylenchina</taxon>
        <taxon>Tylenchomorpha</taxon>
        <taxon>Sphaerularioidea</taxon>
        <taxon>Anguinidae</taxon>
        <taxon>Anguininae</taxon>
        <taxon>Ditylenchus</taxon>
    </lineage>
</organism>
<sequence length="292" mass="33978">MSCSNPFQSNLCQVFDHLCIRRGFYALFHNDLQWHPNQEGYGMEQFLGGKQCIIDKLRDPWKDRPYYSFAEMRPILGPNIRIDRTTIYVAGESVYNPEHIEQMESLAHLWRDHTVCIRNAEQEGSPIVAEDFQPILNSPTILTCRYLNMNNALFSFNDYNVLYTVKVIQITYSNEYIDDDDQYTRSICIDSNSWPEFLEQRGFKPIVVLRGLSVESIQNQLDRISRAFSSAVLPNAFKIVFSRSRNDKPLTVFRKTNEASGDKLELKLEVPTECRYKGLNEDYTYTLECSSI</sequence>
<dbReference type="AlphaFoldDB" id="A0AAD4MMI7"/>
<proteinExistence type="predicted"/>
<comment type="caution">
    <text evidence="1">The sequence shown here is derived from an EMBL/GenBank/DDBJ whole genome shotgun (WGS) entry which is preliminary data.</text>
</comment>
<evidence type="ECO:0000313" key="2">
    <source>
        <dbReference type="Proteomes" id="UP001201812"/>
    </source>
</evidence>
<reference evidence="1" key="1">
    <citation type="submission" date="2022-01" db="EMBL/GenBank/DDBJ databases">
        <title>Genome Sequence Resource for Two Populations of Ditylenchus destructor, the Migratory Endoparasitic Phytonematode.</title>
        <authorList>
            <person name="Zhang H."/>
            <person name="Lin R."/>
            <person name="Xie B."/>
        </authorList>
    </citation>
    <scope>NUCLEOTIDE SEQUENCE</scope>
    <source>
        <strain evidence="1">BazhouSP</strain>
    </source>
</reference>
<evidence type="ECO:0000313" key="1">
    <source>
        <dbReference type="EMBL" id="KAI1700024.1"/>
    </source>
</evidence>
<accession>A0AAD4MMI7</accession>
<name>A0AAD4MMI7_9BILA</name>
<protein>
    <submittedName>
        <fullName evidence="1">Uncharacterized protein</fullName>
    </submittedName>
</protein>